<dbReference type="PANTHER" id="PTHR46797">
    <property type="entry name" value="HTH-TYPE TRANSCRIPTIONAL REGULATOR"/>
    <property type="match status" value="1"/>
</dbReference>
<dbReference type="Pfam" id="PF07883">
    <property type="entry name" value="Cupin_2"/>
    <property type="match status" value="1"/>
</dbReference>
<dbReference type="Proteomes" id="UP000406184">
    <property type="component" value="Unassembled WGS sequence"/>
</dbReference>
<keyword evidence="4" id="KW-1185">Reference proteome</keyword>
<evidence type="ECO:0000259" key="2">
    <source>
        <dbReference type="PROSITE" id="PS50943"/>
    </source>
</evidence>
<dbReference type="Gene3D" id="2.60.120.10">
    <property type="entry name" value="Jelly Rolls"/>
    <property type="match status" value="1"/>
</dbReference>
<dbReference type="InterPro" id="IPR050807">
    <property type="entry name" value="TransReg_Diox_bact_type"/>
</dbReference>
<sequence length="184" mass="20414">MVNLNIGQKIQKYRTQRGLSLRGLAEKTGITASMISQIENNAVNPSINTLKTLAETLDFPLYVLFQEDSDPEQELIVRKGEYRSIGNRNSEVAYNLLTADTKASIEFVLMEIPPQTVTSDKDRSHVGEETAYVEEGDVTISLNGEPFELHAGDAVRIPAGTGHRWFNTGDKMVRVIFAVTPPSF</sequence>
<dbReference type="Pfam" id="PF01381">
    <property type="entry name" value="HTH_3"/>
    <property type="match status" value="1"/>
</dbReference>
<dbReference type="GO" id="GO:0003700">
    <property type="term" value="F:DNA-binding transcription factor activity"/>
    <property type="evidence" value="ECO:0007669"/>
    <property type="project" value="TreeGrafter"/>
</dbReference>
<keyword evidence="1" id="KW-0238">DNA-binding</keyword>
<dbReference type="EMBL" id="CABHMY010000100">
    <property type="protein sequence ID" value="VUX08692.1"/>
    <property type="molecule type" value="Genomic_DNA"/>
</dbReference>
<dbReference type="SUPFAM" id="SSF47413">
    <property type="entry name" value="lambda repressor-like DNA-binding domains"/>
    <property type="match status" value="1"/>
</dbReference>
<dbReference type="Gene3D" id="1.10.260.40">
    <property type="entry name" value="lambda repressor-like DNA-binding domains"/>
    <property type="match status" value="1"/>
</dbReference>
<dbReference type="GO" id="GO:0005829">
    <property type="term" value="C:cytosol"/>
    <property type="evidence" value="ECO:0007669"/>
    <property type="project" value="TreeGrafter"/>
</dbReference>
<accession>A0A564TN77</accession>
<evidence type="ECO:0000313" key="4">
    <source>
        <dbReference type="Proteomes" id="UP000406184"/>
    </source>
</evidence>
<organism evidence="3 4">
    <name type="scientific">Faecalibacterium prausnitzii</name>
    <dbReference type="NCBI Taxonomy" id="853"/>
    <lineage>
        <taxon>Bacteria</taxon>
        <taxon>Bacillati</taxon>
        <taxon>Bacillota</taxon>
        <taxon>Clostridia</taxon>
        <taxon>Eubacteriales</taxon>
        <taxon>Oscillospiraceae</taxon>
        <taxon>Faecalibacterium</taxon>
    </lineage>
</organism>
<evidence type="ECO:0000313" key="3">
    <source>
        <dbReference type="EMBL" id="VUX08692.1"/>
    </source>
</evidence>
<dbReference type="AlphaFoldDB" id="A0A564TN77"/>
<evidence type="ECO:0000256" key="1">
    <source>
        <dbReference type="ARBA" id="ARBA00023125"/>
    </source>
</evidence>
<dbReference type="GO" id="GO:0003677">
    <property type="term" value="F:DNA binding"/>
    <property type="evidence" value="ECO:0007669"/>
    <property type="project" value="UniProtKB-KW"/>
</dbReference>
<dbReference type="SUPFAM" id="SSF51182">
    <property type="entry name" value="RmlC-like cupins"/>
    <property type="match status" value="1"/>
</dbReference>
<dbReference type="InterPro" id="IPR011051">
    <property type="entry name" value="RmlC_Cupin_sf"/>
</dbReference>
<dbReference type="InterPro" id="IPR014710">
    <property type="entry name" value="RmlC-like_jellyroll"/>
</dbReference>
<reference evidence="3 4" key="1">
    <citation type="submission" date="2019-07" db="EMBL/GenBank/DDBJ databases">
        <authorList>
            <person name="Hibberd C M."/>
            <person name="Gehrig L. J."/>
            <person name="Chang H.-W."/>
            <person name="Venkatesh S."/>
        </authorList>
    </citation>
    <scope>NUCLEOTIDE SEQUENCE [LARGE SCALE GENOMIC DNA]</scope>
    <source>
        <strain evidence="3">Faecalibacterium_prausnitzii_JG_BgPS064</strain>
    </source>
</reference>
<dbReference type="RefSeq" id="WP_187357377.1">
    <property type="nucleotide sequence ID" value="NZ_CABHMY010000100.1"/>
</dbReference>
<gene>
    <name evidence="3" type="primary">puuR</name>
    <name evidence="3" type="ORF">FPPS064S07_00537</name>
</gene>
<protein>
    <submittedName>
        <fullName evidence="3">HTH-type transcriptional regulator PuuR</fullName>
    </submittedName>
</protein>
<name>A0A564TN77_9FIRM</name>
<dbReference type="CDD" id="cd00093">
    <property type="entry name" value="HTH_XRE"/>
    <property type="match status" value="1"/>
</dbReference>
<dbReference type="InterPro" id="IPR013096">
    <property type="entry name" value="Cupin_2"/>
</dbReference>
<dbReference type="PROSITE" id="PS50943">
    <property type="entry name" value="HTH_CROC1"/>
    <property type="match status" value="1"/>
</dbReference>
<dbReference type="InterPro" id="IPR010982">
    <property type="entry name" value="Lambda_DNA-bd_dom_sf"/>
</dbReference>
<dbReference type="SMART" id="SM00530">
    <property type="entry name" value="HTH_XRE"/>
    <property type="match status" value="1"/>
</dbReference>
<feature type="domain" description="HTH cro/C1-type" evidence="2">
    <location>
        <begin position="10"/>
        <end position="64"/>
    </location>
</feature>
<dbReference type="CDD" id="cd02209">
    <property type="entry name" value="cupin_XRE_C"/>
    <property type="match status" value="1"/>
</dbReference>
<dbReference type="InterPro" id="IPR001387">
    <property type="entry name" value="Cro/C1-type_HTH"/>
</dbReference>
<dbReference type="PANTHER" id="PTHR46797:SF19">
    <property type="entry name" value="BLL2473 PROTEIN"/>
    <property type="match status" value="1"/>
</dbReference>
<proteinExistence type="predicted"/>